<organism evidence="14 15">
    <name type="scientific">Glutamicibacter protophormiae</name>
    <name type="common">Brevibacterium protophormiae</name>
    <dbReference type="NCBI Taxonomy" id="37930"/>
    <lineage>
        <taxon>Bacteria</taxon>
        <taxon>Bacillati</taxon>
        <taxon>Actinomycetota</taxon>
        <taxon>Actinomycetes</taxon>
        <taxon>Micrococcales</taxon>
        <taxon>Micrococcaceae</taxon>
        <taxon>Glutamicibacter</taxon>
    </lineage>
</organism>
<dbReference type="InterPro" id="IPR003594">
    <property type="entry name" value="HATPase_dom"/>
</dbReference>
<keyword evidence="15" id="KW-1185">Reference proteome</keyword>
<dbReference type="Gene3D" id="3.30.565.10">
    <property type="entry name" value="Histidine kinase-like ATPase, C-terminal domain"/>
    <property type="match status" value="1"/>
</dbReference>
<evidence type="ECO:0000313" key="14">
    <source>
        <dbReference type="EMBL" id="MBP2398164.1"/>
    </source>
</evidence>
<dbReference type="InterPro" id="IPR004358">
    <property type="entry name" value="Sig_transdc_His_kin-like_C"/>
</dbReference>
<keyword evidence="7 14" id="KW-0418">Kinase</keyword>
<dbReference type="GO" id="GO:0016301">
    <property type="term" value="F:kinase activity"/>
    <property type="evidence" value="ECO:0007669"/>
    <property type="project" value="UniProtKB-KW"/>
</dbReference>
<gene>
    <name evidence="14" type="ORF">JOF39_001245</name>
</gene>
<evidence type="ECO:0000256" key="2">
    <source>
        <dbReference type="ARBA" id="ARBA00004236"/>
    </source>
</evidence>
<proteinExistence type="predicted"/>
<dbReference type="EMBL" id="JAGIOJ010000001">
    <property type="protein sequence ID" value="MBP2398164.1"/>
    <property type="molecule type" value="Genomic_DNA"/>
</dbReference>
<feature type="domain" description="HAMP" evidence="13">
    <location>
        <begin position="208"/>
        <end position="260"/>
    </location>
</feature>
<dbReference type="PRINTS" id="PR00344">
    <property type="entry name" value="BCTRLSENSOR"/>
</dbReference>
<evidence type="ECO:0000256" key="4">
    <source>
        <dbReference type="ARBA" id="ARBA00022553"/>
    </source>
</evidence>
<dbReference type="PANTHER" id="PTHR45436:SF5">
    <property type="entry name" value="SENSOR HISTIDINE KINASE TRCS"/>
    <property type="match status" value="1"/>
</dbReference>
<evidence type="ECO:0000256" key="11">
    <source>
        <dbReference type="SAM" id="Phobius"/>
    </source>
</evidence>
<evidence type="ECO:0000256" key="5">
    <source>
        <dbReference type="ARBA" id="ARBA00022679"/>
    </source>
</evidence>
<evidence type="ECO:0000256" key="7">
    <source>
        <dbReference type="ARBA" id="ARBA00022777"/>
    </source>
</evidence>
<dbReference type="InterPro" id="IPR003661">
    <property type="entry name" value="HisK_dim/P_dom"/>
</dbReference>
<dbReference type="SMART" id="SM00387">
    <property type="entry name" value="HATPase_c"/>
    <property type="match status" value="1"/>
</dbReference>
<keyword evidence="4" id="KW-0597">Phosphoprotein</keyword>
<evidence type="ECO:0000259" key="13">
    <source>
        <dbReference type="PROSITE" id="PS50885"/>
    </source>
</evidence>
<keyword evidence="5" id="KW-0808">Transferase</keyword>
<feature type="transmembrane region" description="Helical" evidence="11">
    <location>
        <begin position="185"/>
        <end position="207"/>
    </location>
</feature>
<dbReference type="Gene3D" id="6.10.340.10">
    <property type="match status" value="1"/>
</dbReference>
<dbReference type="CDD" id="cd00082">
    <property type="entry name" value="HisKA"/>
    <property type="match status" value="1"/>
</dbReference>
<evidence type="ECO:0000256" key="1">
    <source>
        <dbReference type="ARBA" id="ARBA00000085"/>
    </source>
</evidence>
<dbReference type="SUPFAM" id="SSF47384">
    <property type="entry name" value="Homodimeric domain of signal transducing histidine kinase"/>
    <property type="match status" value="1"/>
</dbReference>
<dbReference type="Proteomes" id="UP001195422">
    <property type="component" value="Unassembled WGS sequence"/>
</dbReference>
<evidence type="ECO:0000256" key="6">
    <source>
        <dbReference type="ARBA" id="ARBA00022692"/>
    </source>
</evidence>
<dbReference type="InterPro" id="IPR005467">
    <property type="entry name" value="His_kinase_dom"/>
</dbReference>
<dbReference type="Gene3D" id="1.10.287.130">
    <property type="match status" value="1"/>
</dbReference>
<dbReference type="EC" id="2.7.13.3" evidence="3"/>
<comment type="caution">
    <text evidence="14">The sequence shown here is derived from an EMBL/GenBank/DDBJ whole genome shotgun (WGS) entry which is preliminary data.</text>
</comment>
<reference evidence="14 15" key="1">
    <citation type="submission" date="2021-03" db="EMBL/GenBank/DDBJ databases">
        <title>Sequencing the genomes of 1000 actinobacteria strains.</title>
        <authorList>
            <person name="Klenk H.-P."/>
        </authorList>
    </citation>
    <scope>NUCLEOTIDE SEQUENCE [LARGE SCALE GENOMIC DNA]</scope>
    <source>
        <strain evidence="14 15">DSM 20168</strain>
    </source>
</reference>
<dbReference type="Pfam" id="PF00512">
    <property type="entry name" value="HisKA"/>
    <property type="match status" value="1"/>
</dbReference>
<dbReference type="RefSeq" id="WP_229777452.1">
    <property type="nucleotide sequence ID" value="NZ_BMPH01000016.1"/>
</dbReference>
<keyword evidence="10 11" id="KW-0472">Membrane</keyword>
<evidence type="ECO:0000256" key="3">
    <source>
        <dbReference type="ARBA" id="ARBA00012438"/>
    </source>
</evidence>
<dbReference type="PROSITE" id="PS50109">
    <property type="entry name" value="HIS_KIN"/>
    <property type="match status" value="1"/>
</dbReference>
<comment type="catalytic activity">
    <reaction evidence="1">
        <text>ATP + protein L-histidine = ADP + protein N-phospho-L-histidine.</text>
        <dbReference type="EC" id="2.7.13.3"/>
    </reaction>
</comment>
<evidence type="ECO:0000256" key="8">
    <source>
        <dbReference type="ARBA" id="ARBA00022989"/>
    </source>
</evidence>
<dbReference type="InterPro" id="IPR050428">
    <property type="entry name" value="TCS_sensor_his_kinase"/>
</dbReference>
<sequence length="486" mass="53684">MMTTTSGPPRRRVSIRARVLASMILLVGFALAASGAAIYVYERHELNARLDDSLTRTVEEFRMLAETGIDPQTGNGFMHAEDLLYTAMQRTLPARYQGMVGLSADQLQWTAPATVEMRLEEDPAFLDWAKTSAADQHVRIENFETELSEYRAIVVPIQLSSDPKPARLVLAYDYTAEVNRIDKQFMVFFGVGLVVMLLAGGAAYLIVGRMLEPIRRLRDTARQISESDLSSRIEVTGDDEFAELTDTINAMLDRLQDALNSQRQLLDDVGHELRTPVTIIRGHLELMDDRDSEDVAQTKDIALDELKRMSLLINDLMTLAGANRSDFLASKPTSVGTLLDEILDKARALGHRDWRIGNREEVNVTLDPARITQAMLQLAANAVKFSDEGSRIDLGSALLEEQDKEPVLRLWVHDAGAGIVQEDLERIFERFGRGQNSDRAKGSGLGLNIVSAIADSHGGSVWVDSVPGSGSTFYIDIPLAEGARSA</sequence>
<dbReference type="PROSITE" id="PS50885">
    <property type="entry name" value="HAMP"/>
    <property type="match status" value="1"/>
</dbReference>
<keyword evidence="6 11" id="KW-0812">Transmembrane</keyword>
<dbReference type="SUPFAM" id="SSF158472">
    <property type="entry name" value="HAMP domain-like"/>
    <property type="match status" value="1"/>
</dbReference>
<protein>
    <recommendedName>
        <fullName evidence="3">histidine kinase</fullName>
        <ecNumber evidence="3">2.7.13.3</ecNumber>
    </recommendedName>
</protein>
<dbReference type="SMART" id="SM00304">
    <property type="entry name" value="HAMP"/>
    <property type="match status" value="1"/>
</dbReference>
<name>A0ABS4XNS0_GLUPR</name>
<evidence type="ECO:0000313" key="15">
    <source>
        <dbReference type="Proteomes" id="UP001195422"/>
    </source>
</evidence>
<comment type="subcellular location">
    <subcellularLocation>
        <location evidence="2">Cell membrane</location>
    </subcellularLocation>
</comment>
<dbReference type="CDD" id="cd06225">
    <property type="entry name" value="HAMP"/>
    <property type="match status" value="1"/>
</dbReference>
<accession>A0ABS4XNS0</accession>
<dbReference type="SUPFAM" id="SSF55874">
    <property type="entry name" value="ATPase domain of HSP90 chaperone/DNA topoisomerase II/histidine kinase"/>
    <property type="match status" value="1"/>
</dbReference>
<dbReference type="InterPro" id="IPR036097">
    <property type="entry name" value="HisK_dim/P_sf"/>
</dbReference>
<dbReference type="SMART" id="SM00388">
    <property type="entry name" value="HisKA"/>
    <property type="match status" value="1"/>
</dbReference>
<feature type="domain" description="Histidine kinase" evidence="12">
    <location>
        <begin position="268"/>
        <end position="481"/>
    </location>
</feature>
<dbReference type="PANTHER" id="PTHR45436">
    <property type="entry name" value="SENSOR HISTIDINE KINASE YKOH"/>
    <property type="match status" value="1"/>
</dbReference>
<evidence type="ECO:0000256" key="9">
    <source>
        <dbReference type="ARBA" id="ARBA00023012"/>
    </source>
</evidence>
<evidence type="ECO:0000256" key="10">
    <source>
        <dbReference type="ARBA" id="ARBA00023136"/>
    </source>
</evidence>
<keyword evidence="8 11" id="KW-1133">Transmembrane helix</keyword>
<dbReference type="Pfam" id="PF02518">
    <property type="entry name" value="HATPase_c"/>
    <property type="match status" value="1"/>
</dbReference>
<evidence type="ECO:0000259" key="12">
    <source>
        <dbReference type="PROSITE" id="PS50109"/>
    </source>
</evidence>
<dbReference type="Pfam" id="PF00672">
    <property type="entry name" value="HAMP"/>
    <property type="match status" value="1"/>
</dbReference>
<keyword evidence="9" id="KW-0902">Two-component regulatory system</keyword>
<dbReference type="InterPro" id="IPR036890">
    <property type="entry name" value="HATPase_C_sf"/>
</dbReference>
<dbReference type="InterPro" id="IPR003660">
    <property type="entry name" value="HAMP_dom"/>
</dbReference>